<organism evidence="2 3">
    <name type="scientific">Beta vulgaris subsp. vulgaris</name>
    <name type="common">Beet</name>
    <dbReference type="NCBI Taxonomy" id="3555"/>
    <lineage>
        <taxon>Eukaryota</taxon>
        <taxon>Viridiplantae</taxon>
        <taxon>Streptophyta</taxon>
        <taxon>Embryophyta</taxon>
        <taxon>Tracheophyta</taxon>
        <taxon>Spermatophyta</taxon>
        <taxon>Magnoliopsida</taxon>
        <taxon>eudicotyledons</taxon>
        <taxon>Gunneridae</taxon>
        <taxon>Pentapetalae</taxon>
        <taxon>Caryophyllales</taxon>
        <taxon>Chenopodiaceae</taxon>
        <taxon>Betoideae</taxon>
        <taxon>Beta</taxon>
    </lineage>
</organism>
<sequence length="489" mass="53123">MVQSKIKVKENDENGVGPSKRASTAEVDHWAFLEEIEAPMWADLSLESKLITEDNDDAWFQTTHPFHRHSARHLRSAFAHPDVENNMLNLSLEGACSPKLPSSVSKSRGKDYKSIDWKSNCRQISLDEDHPVNDLGDTSSLLNTVLSQECKPKVSRGHQSEASSSITSVGDDTEVRVALNSQPATTSGVSASTITTVSLQRDSKVLEVSKEAFGQTGSLLNALRTNLRKSCATRPASRVEKSDDRESKGRKSSGGKSSVGSSNTGYDIKSKISAVVLKTDQRKHVKVEMNANIGSKGHKNCSGRPNLGSSNPKVEVKKIQAVLKGNKDKIPNVRDMRKVANPVNGRVKAKTVTEVRTRNAYNSKIEGKAAAASSSGQELLKSKKVLLQTAQKSSLNQSKIAAQGVKVKVGSSQFNKSTCSGKENMQGRTVFSHRSGSKASLPVVRVSDHKVTKLKSINKVGVTTIDSKVRICEMNEDSIALLDTRVHLR</sequence>
<protein>
    <submittedName>
        <fullName evidence="2">Uncharacterized protein</fullName>
    </submittedName>
</protein>
<feature type="region of interest" description="Disordered" evidence="1">
    <location>
        <begin position="1"/>
        <end position="22"/>
    </location>
</feature>
<dbReference type="AlphaFoldDB" id="A0A0J8BAG9"/>
<evidence type="ECO:0000313" key="2">
    <source>
        <dbReference type="EMBL" id="KMS98359.1"/>
    </source>
</evidence>
<keyword evidence="3" id="KW-1185">Reference proteome</keyword>
<dbReference type="Proteomes" id="UP000035740">
    <property type="component" value="Unassembled WGS sequence"/>
</dbReference>
<dbReference type="eggNOG" id="ENOG502QUQ1">
    <property type="taxonomic scope" value="Eukaryota"/>
</dbReference>
<dbReference type="Gramene" id="KMS98359">
    <property type="protein sequence ID" value="KMS98359"/>
    <property type="gene ID" value="BVRB_4g093160"/>
</dbReference>
<gene>
    <name evidence="2" type="ORF">BVRB_4g093160</name>
</gene>
<feature type="region of interest" description="Disordered" evidence="1">
    <location>
        <begin position="230"/>
        <end position="264"/>
    </location>
</feature>
<dbReference type="KEGG" id="bvg:104907234"/>
<evidence type="ECO:0000256" key="1">
    <source>
        <dbReference type="SAM" id="MobiDB-lite"/>
    </source>
</evidence>
<proteinExistence type="predicted"/>
<reference evidence="2 3" key="1">
    <citation type="journal article" date="2014" name="Nature">
        <title>The genome of the recently domesticated crop plant sugar beet (Beta vulgaris).</title>
        <authorList>
            <person name="Dohm J.C."/>
            <person name="Minoche A.E."/>
            <person name="Holtgrawe D."/>
            <person name="Capella-Gutierrez S."/>
            <person name="Zakrzewski F."/>
            <person name="Tafer H."/>
            <person name="Rupp O."/>
            <person name="Sorensen T.R."/>
            <person name="Stracke R."/>
            <person name="Reinhardt R."/>
            <person name="Goesmann A."/>
            <person name="Kraft T."/>
            <person name="Schulz B."/>
            <person name="Stadler P.F."/>
            <person name="Schmidt T."/>
            <person name="Gabaldon T."/>
            <person name="Lehrach H."/>
            <person name="Weisshaar B."/>
            <person name="Himmelbauer H."/>
        </authorList>
    </citation>
    <scope>NUCLEOTIDE SEQUENCE [LARGE SCALE GENOMIC DNA]</scope>
    <source>
        <tissue evidence="2">Taproot</tissue>
    </source>
</reference>
<accession>A0A0J8BAG9</accession>
<evidence type="ECO:0000313" key="3">
    <source>
        <dbReference type="Proteomes" id="UP000035740"/>
    </source>
</evidence>
<name>A0A0J8BAG9_BETVV</name>
<dbReference type="OMA" id="NDDAWFQ"/>
<feature type="compositionally biased region" description="Basic and acidic residues" evidence="1">
    <location>
        <begin position="237"/>
        <end position="249"/>
    </location>
</feature>
<dbReference type="EMBL" id="KQ090254">
    <property type="protein sequence ID" value="KMS98359.1"/>
    <property type="molecule type" value="Genomic_DNA"/>
</dbReference>
<dbReference type="OrthoDB" id="1923324at2759"/>